<dbReference type="InterPro" id="IPR013477">
    <property type="entry name" value="NifV/FrbC"/>
</dbReference>
<dbReference type="NCBIfam" id="TIGR02660">
    <property type="entry name" value="nifV_homocitr"/>
    <property type="match status" value="1"/>
</dbReference>
<dbReference type="InterPro" id="IPR002034">
    <property type="entry name" value="AIPM/Hcit_synth_CS"/>
</dbReference>
<dbReference type="InterPro" id="IPR054691">
    <property type="entry name" value="LeuA/HCS_post-cat"/>
</dbReference>
<comment type="catalytic activity">
    <reaction evidence="6 8">
        <text>acetyl-CoA + 2-oxoglutarate + H2O = (2R)-homocitrate + CoA + H(+)</text>
        <dbReference type="Rhea" id="RHEA:12929"/>
        <dbReference type="ChEBI" id="CHEBI:15377"/>
        <dbReference type="ChEBI" id="CHEBI:15378"/>
        <dbReference type="ChEBI" id="CHEBI:16810"/>
        <dbReference type="ChEBI" id="CHEBI:57287"/>
        <dbReference type="ChEBI" id="CHEBI:57288"/>
        <dbReference type="ChEBI" id="CHEBI:58884"/>
        <dbReference type="EC" id="2.3.3.14"/>
    </reaction>
</comment>
<dbReference type="PROSITE" id="PS50991">
    <property type="entry name" value="PYR_CT"/>
    <property type="match status" value="1"/>
</dbReference>
<evidence type="ECO:0000256" key="5">
    <source>
        <dbReference type="ARBA" id="ARBA00022679"/>
    </source>
</evidence>
<feature type="domain" description="Pyruvate carboxyltransferase" evidence="9">
    <location>
        <begin position="5"/>
        <end position="256"/>
    </location>
</feature>
<dbReference type="RefSeq" id="WP_131911019.1">
    <property type="nucleotide sequence ID" value="NZ_OU594967.1"/>
</dbReference>
<evidence type="ECO:0000256" key="2">
    <source>
        <dbReference type="ARBA" id="ARBA00006154"/>
    </source>
</evidence>
<sequence length="382" mass="41606">MENALIVNDTTLRDGEQAPGVAFSRNEKLKIAKLLVELGVEQLEVGVAAMGSSEQQTIRLIRSLCPSTSMMVWSRLLSSDIQAAASLDVDWIDISIPASVQQRQFKLHLSFEQLKSQLSKSIEQALKLGLQVSIGLEDASRAKVDELLDVIAVAQDSGAKRVRFADTVGILDPFSTQQWIGIIKANSSLAVEMHAHDDLGMATANTLAAIRSGATSVNTTVLGIGERAGNAPLEEILMVQYQQSQLSSHYQLAMLPEICEYVSKAANRSIAKGKSIVGDAVFTHESGIHVAAILQDPNNYQGIDPAILGREHQLVIGKHSGRHALQWAYEQLGIKLDDAHFQVILPEVRVWAEAHKRPMTNDDLLALYNRLSGHSGRLNAVV</sequence>
<dbReference type="Gene3D" id="1.10.238.260">
    <property type="match status" value="1"/>
</dbReference>
<protein>
    <recommendedName>
        <fullName evidence="4 8">Homocitrate synthase</fullName>
        <ecNumber evidence="3 8">2.3.3.14</ecNumber>
    </recommendedName>
</protein>
<comment type="caution">
    <text evidence="10">The sequence shown here is derived from an EMBL/GenBank/DDBJ whole genome shotgun (WGS) entry which is preliminary data.</text>
</comment>
<reference evidence="10 11" key="1">
    <citation type="submission" date="2019-03" db="EMBL/GenBank/DDBJ databases">
        <title>Genomic Encyclopedia of Type Strains, Phase IV (KMG-IV): sequencing the most valuable type-strain genomes for metagenomic binning, comparative biology and taxonomic classification.</title>
        <authorList>
            <person name="Goeker M."/>
        </authorList>
    </citation>
    <scope>NUCLEOTIDE SEQUENCE [LARGE SCALE GENOMIC DNA]</scope>
    <source>
        <strain evidence="10 11">DSM 18577</strain>
    </source>
</reference>
<evidence type="ECO:0000256" key="6">
    <source>
        <dbReference type="ARBA" id="ARBA00048019"/>
    </source>
</evidence>
<dbReference type="Pfam" id="PF22617">
    <property type="entry name" value="HCS_D2"/>
    <property type="match status" value="1"/>
</dbReference>
<evidence type="ECO:0000313" key="10">
    <source>
        <dbReference type="EMBL" id="TCK64027.1"/>
    </source>
</evidence>
<evidence type="ECO:0000256" key="4">
    <source>
        <dbReference type="ARBA" id="ARBA00020735"/>
    </source>
</evidence>
<dbReference type="PANTHER" id="PTHR42880">
    <property type="entry name" value="HOMOCITRATE SYNTHASE"/>
    <property type="match status" value="1"/>
</dbReference>
<accession>A0A4R1KIE5</accession>
<dbReference type="PROSITE" id="PS00815">
    <property type="entry name" value="AIPM_HOMOCIT_SYNTH_1"/>
    <property type="match status" value="1"/>
</dbReference>
<keyword evidence="11" id="KW-1185">Reference proteome</keyword>
<evidence type="ECO:0000256" key="1">
    <source>
        <dbReference type="ARBA" id="ARBA00003050"/>
    </source>
</evidence>
<name>A0A4R1KIE5_9GAMM</name>
<dbReference type="InterPro" id="IPR013785">
    <property type="entry name" value="Aldolase_TIM"/>
</dbReference>
<proteinExistence type="inferred from homology"/>
<evidence type="ECO:0000259" key="9">
    <source>
        <dbReference type="PROSITE" id="PS50991"/>
    </source>
</evidence>
<dbReference type="GO" id="GO:0009399">
    <property type="term" value="P:nitrogen fixation"/>
    <property type="evidence" value="ECO:0007669"/>
    <property type="project" value="UniProtKB-UniRule"/>
</dbReference>
<gene>
    <name evidence="10" type="ORF">EV690_0153</name>
</gene>
<dbReference type="PANTHER" id="PTHR42880:SF1">
    <property type="entry name" value="ISOPROPYLMALATE_HOMOCITRATE_CITRAMALATE SYNTHASE FAMILY PROTEIN"/>
    <property type="match status" value="1"/>
</dbReference>
<evidence type="ECO:0000313" key="11">
    <source>
        <dbReference type="Proteomes" id="UP000295565"/>
    </source>
</evidence>
<comment type="similarity">
    <text evidence="2 7">Belongs to the alpha-IPM synthase/homocitrate synthase family.</text>
</comment>
<dbReference type="PROSITE" id="PS00816">
    <property type="entry name" value="AIPM_HOMOCIT_SYNTH_2"/>
    <property type="match status" value="1"/>
</dbReference>
<dbReference type="CDD" id="cd07939">
    <property type="entry name" value="DRE_TIM_NifV"/>
    <property type="match status" value="1"/>
</dbReference>
<keyword evidence="8" id="KW-0535">Nitrogen fixation</keyword>
<dbReference type="GO" id="GO:0004410">
    <property type="term" value="F:homocitrate synthase activity"/>
    <property type="evidence" value="ECO:0007669"/>
    <property type="project" value="UniProtKB-UniRule"/>
</dbReference>
<dbReference type="EC" id="2.3.3.14" evidence="3 8"/>
<dbReference type="GO" id="GO:0019752">
    <property type="term" value="P:carboxylic acid metabolic process"/>
    <property type="evidence" value="ECO:0007669"/>
    <property type="project" value="UniProtKB-UniRule"/>
</dbReference>
<dbReference type="SUPFAM" id="SSF51569">
    <property type="entry name" value="Aldolase"/>
    <property type="match status" value="1"/>
</dbReference>
<dbReference type="AlphaFoldDB" id="A0A4R1KIE5"/>
<dbReference type="EMBL" id="SMGD01000001">
    <property type="protein sequence ID" value="TCK64027.1"/>
    <property type="molecule type" value="Genomic_DNA"/>
</dbReference>
<comment type="function">
    <text evidence="1 8">This protein is a Fe-Mo-cofactor biosynthetic component.</text>
</comment>
<dbReference type="OrthoDB" id="9803573at2"/>
<evidence type="ECO:0000256" key="3">
    <source>
        <dbReference type="ARBA" id="ARBA00012974"/>
    </source>
</evidence>
<dbReference type="InterPro" id="IPR000891">
    <property type="entry name" value="PYR_CT"/>
</dbReference>
<dbReference type="Pfam" id="PF00682">
    <property type="entry name" value="HMGL-like"/>
    <property type="match status" value="1"/>
</dbReference>
<evidence type="ECO:0000256" key="8">
    <source>
        <dbReference type="RuleBase" id="RU367143"/>
    </source>
</evidence>
<evidence type="ECO:0000256" key="7">
    <source>
        <dbReference type="RuleBase" id="RU003523"/>
    </source>
</evidence>
<dbReference type="Gene3D" id="3.20.20.70">
    <property type="entry name" value="Aldolase class I"/>
    <property type="match status" value="1"/>
</dbReference>
<keyword evidence="5 7" id="KW-0808">Transferase</keyword>
<organism evidence="10 11">
    <name type="scientific">Celerinatantimonas diazotrophica</name>
    <dbReference type="NCBI Taxonomy" id="412034"/>
    <lineage>
        <taxon>Bacteria</taxon>
        <taxon>Pseudomonadati</taxon>
        <taxon>Pseudomonadota</taxon>
        <taxon>Gammaproteobacteria</taxon>
        <taxon>Celerinatantimonadaceae</taxon>
        <taxon>Celerinatantimonas</taxon>
    </lineage>
</organism>
<dbReference type="Proteomes" id="UP000295565">
    <property type="component" value="Unassembled WGS sequence"/>
</dbReference>